<evidence type="ECO:0000256" key="1">
    <source>
        <dbReference type="ARBA" id="ARBA00007472"/>
    </source>
</evidence>
<dbReference type="InterPro" id="IPR008839">
    <property type="entry name" value="MDM33_fungi"/>
</dbReference>
<protein>
    <recommendedName>
        <fullName evidence="10">Sensitive to high expression protein 9, mitochondrial</fullName>
    </recommendedName>
</protein>
<keyword evidence="6 11" id="KW-0175">Coiled coil</keyword>
<dbReference type="EMBL" id="WTXG01000007">
    <property type="protein sequence ID" value="KAI0304401.1"/>
    <property type="molecule type" value="Genomic_DNA"/>
</dbReference>
<sequence>MANRKSQSHPCDPPTGRNPPFENSTSTPSSSSSSTKAGGRIEDVQSVIQRWSERNSIAFRQHADTLVARLATSFTRLGGEINKVTGYDEIEALKRQVVAQEARISASRKAARDAKIAYEGAVQKRSNSQREVNNLLERKSMWTDTDVSRFTVLVRQDHALEQEEARAKTAVAQTEDDVEREFSALMRIILERYHEEQVWSDKIRNVSTYGQLAVLGVNVIVFVLAIALVEPWKRRRLAQAFERKVQELEVANLNAVSKGMNALNSRLERQDEVLARLAEVSSAPSIPVSQEKVTTEDERLALKFAGITLTNQDVKLIATSVSVSILAWAVRRWVGL</sequence>
<dbReference type="GO" id="GO:0007007">
    <property type="term" value="P:inner mitochondrial membrane organization"/>
    <property type="evidence" value="ECO:0007669"/>
    <property type="project" value="TreeGrafter"/>
</dbReference>
<organism evidence="13 14">
    <name type="scientific">Multifurca ochricompacta</name>
    <dbReference type="NCBI Taxonomy" id="376703"/>
    <lineage>
        <taxon>Eukaryota</taxon>
        <taxon>Fungi</taxon>
        <taxon>Dikarya</taxon>
        <taxon>Basidiomycota</taxon>
        <taxon>Agaricomycotina</taxon>
        <taxon>Agaricomycetes</taxon>
        <taxon>Russulales</taxon>
        <taxon>Russulaceae</taxon>
        <taxon>Multifurca</taxon>
    </lineage>
</organism>
<reference evidence="13" key="1">
    <citation type="journal article" date="2022" name="New Phytol.">
        <title>Evolutionary transition to the ectomycorrhizal habit in the genomes of a hyperdiverse lineage of mushroom-forming fungi.</title>
        <authorList>
            <person name="Looney B."/>
            <person name="Miyauchi S."/>
            <person name="Morin E."/>
            <person name="Drula E."/>
            <person name="Courty P.E."/>
            <person name="Kohler A."/>
            <person name="Kuo A."/>
            <person name="LaButti K."/>
            <person name="Pangilinan J."/>
            <person name="Lipzen A."/>
            <person name="Riley R."/>
            <person name="Andreopoulos W."/>
            <person name="He G."/>
            <person name="Johnson J."/>
            <person name="Nolan M."/>
            <person name="Tritt A."/>
            <person name="Barry K.W."/>
            <person name="Grigoriev I.V."/>
            <person name="Nagy L.G."/>
            <person name="Hibbett D."/>
            <person name="Henrissat B."/>
            <person name="Matheny P.B."/>
            <person name="Labbe J."/>
            <person name="Martin F.M."/>
        </authorList>
    </citation>
    <scope>NUCLEOTIDE SEQUENCE</scope>
    <source>
        <strain evidence="13">BPL690</strain>
    </source>
</reference>
<dbReference type="PANTHER" id="PTHR31961:SF3">
    <property type="entry name" value="SENSITIVE TO HIGH EXPRESSION PROTEIN 9, MITOCHONDRIAL"/>
    <property type="match status" value="1"/>
</dbReference>
<keyword evidence="2 10" id="KW-0812">Transmembrane</keyword>
<comment type="subunit">
    <text evidence="10">Homooligomer.</text>
</comment>
<evidence type="ECO:0000256" key="11">
    <source>
        <dbReference type="SAM" id="Coils"/>
    </source>
</evidence>
<keyword evidence="14" id="KW-1185">Reference proteome</keyword>
<feature type="transmembrane region" description="Helical" evidence="10">
    <location>
        <begin position="209"/>
        <end position="229"/>
    </location>
</feature>
<evidence type="ECO:0000256" key="9">
    <source>
        <dbReference type="ARBA" id="ARBA00024807"/>
    </source>
</evidence>
<evidence type="ECO:0000256" key="3">
    <source>
        <dbReference type="ARBA" id="ARBA00022792"/>
    </source>
</evidence>
<feature type="compositionally biased region" description="Low complexity" evidence="12">
    <location>
        <begin position="24"/>
        <end position="35"/>
    </location>
</feature>
<keyword evidence="7 10" id="KW-0496">Mitochondrion</keyword>
<dbReference type="AlphaFoldDB" id="A0AAD4QQ83"/>
<keyword evidence="3 10" id="KW-0999">Mitochondrion inner membrane</keyword>
<comment type="similarity">
    <text evidence="1 10">Belongs to the SHE9 family.</text>
</comment>
<accession>A0AAD4QQ83</accession>
<evidence type="ECO:0000256" key="7">
    <source>
        <dbReference type="ARBA" id="ARBA00023128"/>
    </source>
</evidence>
<dbReference type="Proteomes" id="UP001203297">
    <property type="component" value="Unassembled WGS sequence"/>
</dbReference>
<comment type="caution">
    <text evidence="13">The sequence shown here is derived from an EMBL/GenBank/DDBJ whole genome shotgun (WGS) entry which is preliminary data.</text>
</comment>
<evidence type="ECO:0000256" key="6">
    <source>
        <dbReference type="ARBA" id="ARBA00023054"/>
    </source>
</evidence>
<comment type="caution">
    <text evidence="10">Lacks conserved residue(s) required for the propagation of feature annotation.</text>
</comment>
<keyword evidence="5 10" id="KW-1133">Transmembrane helix</keyword>
<keyword evidence="8 10" id="KW-0472">Membrane</keyword>
<evidence type="ECO:0000256" key="2">
    <source>
        <dbReference type="ARBA" id="ARBA00022692"/>
    </source>
</evidence>
<evidence type="ECO:0000313" key="14">
    <source>
        <dbReference type="Proteomes" id="UP001203297"/>
    </source>
</evidence>
<proteinExistence type="inferred from homology"/>
<feature type="region of interest" description="Disordered" evidence="12">
    <location>
        <begin position="1"/>
        <end position="41"/>
    </location>
</feature>
<dbReference type="GO" id="GO:0005743">
    <property type="term" value="C:mitochondrial inner membrane"/>
    <property type="evidence" value="ECO:0007669"/>
    <property type="project" value="UniProtKB-SubCell"/>
</dbReference>
<evidence type="ECO:0000256" key="4">
    <source>
        <dbReference type="ARBA" id="ARBA00022946"/>
    </source>
</evidence>
<evidence type="ECO:0000256" key="5">
    <source>
        <dbReference type="ARBA" id="ARBA00022989"/>
    </source>
</evidence>
<evidence type="ECO:0000313" key="13">
    <source>
        <dbReference type="EMBL" id="KAI0304401.1"/>
    </source>
</evidence>
<feature type="coiled-coil region" evidence="11">
    <location>
        <begin position="90"/>
        <end position="138"/>
    </location>
</feature>
<comment type="function">
    <text evidence="9">Required for the maintenance of the structure of the mitochondrial inner membrane. Involved in mitochondrial morphology. Causes growth arrest when highly overexpressed.</text>
</comment>
<comment type="subcellular location">
    <subcellularLocation>
        <location evidence="10">Mitochondrion inner membrane</location>
        <topology evidence="10">Multi-pass membrane protein</topology>
    </subcellularLocation>
</comment>
<evidence type="ECO:0000256" key="10">
    <source>
        <dbReference type="RuleBase" id="RU364128"/>
    </source>
</evidence>
<evidence type="ECO:0000256" key="8">
    <source>
        <dbReference type="ARBA" id="ARBA00023136"/>
    </source>
</evidence>
<gene>
    <name evidence="13" type="ORF">B0F90DRAFT_1625576</name>
</gene>
<evidence type="ECO:0000256" key="12">
    <source>
        <dbReference type="SAM" id="MobiDB-lite"/>
    </source>
</evidence>
<keyword evidence="4 10" id="KW-0809">Transit peptide</keyword>
<dbReference type="Pfam" id="PF05546">
    <property type="entry name" value="She9_MDM33"/>
    <property type="match status" value="1"/>
</dbReference>
<dbReference type="PANTHER" id="PTHR31961">
    <property type="entry name" value="SENSITIVE TO HIGH EXPRESSION PROTEIN 9, MITOCHONDRIAL"/>
    <property type="match status" value="1"/>
</dbReference>
<name>A0AAD4QQ83_9AGAM</name>